<reference evidence="3 4" key="1">
    <citation type="journal article" date="2020" name="Nat. Food">
        <title>A phased Vanilla planifolia genome enables genetic improvement of flavour and production.</title>
        <authorList>
            <person name="Hasing T."/>
            <person name="Tang H."/>
            <person name="Brym M."/>
            <person name="Khazi F."/>
            <person name="Huang T."/>
            <person name="Chambers A.H."/>
        </authorList>
    </citation>
    <scope>NUCLEOTIDE SEQUENCE [LARGE SCALE GENOMIC DNA]</scope>
    <source>
        <tissue evidence="3">Leaf</tissue>
    </source>
</reference>
<name>A0A835RHB9_VANPL</name>
<comment type="caution">
    <text evidence="3">The sequence shown here is derived from an EMBL/GenBank/DDBJ whole genome shotgun (WGS) entry which is preliminary data.</text>
</comment>
<dbReference type="GO" id="GO:0007165">
    <property type="term" value="P:signal transduction"/>
    <property type="evidence" value="ECO:0007669"/>
    <property type="project" value="InterPro"/>
</dbReference>
<dbReference type="GO" id="GO:0043531">
    <property type="term" value="F:ADP binding"/>
    <property type="evidence" value="ECO:0007669"/>
    <property type="project" value="InterPro"/>
</dbReference>
<dbReference type="OrthoDB" id="626167at2759"/>
<dbReference type="FunFam" id="3.40.50.300:FF:000908">
    <property type="entry name" value="p-loop containing nucleoside triphosphate hydrolase superfamily protein"/>
    <property type="match status" value="1"/>
</dbReference>
<feature type="domain" description="TIR" evidence="2">
    <location>
        <begin position="166"/>
        <end position="285"/>
    </location>
</feature>
<dbReference type="GO" id="GO:0000725">
    <property type="term" value="P:recombinational repair"/>
    <property type="evidence" value="ECO:0007669"/>
    <property type="project" value="TreeGrafter"/>
</dbReference>
<dbReference type="Pfam" id="PF00931">
    <property type="entry name" value="NB-ARC"/>
    <property type="match status" value="1"/>
</dbReference>
<feature type="region of interest" description="Disordered" evidence="1">
    <location>
        <begin position="124"/>
        <end position="150"/>
    </location>
</feature>
<organism evidence="3 4">
    <name type="scientific">Vanilla planifolia</name>
    <name type="common">Vanilla</name>
    <dbReference type="NCBI Taxonomy" id="51239"/>
    <lineage>
        <taxon>Eukaryota</taxon>
        <taxon>Viridiplantae</taxon>
        <taxon>Streptophyta</taxon>
        <taxon>Embryophyta</taxon>
        <taxon>Tracheophyta</taxon>
        <taxon>Spermatophyta</taxon>
        <taxon>Magnoliopsida</taxon>
        <taxon>Liliopsida</taxon>
        <taxon>Asparagales</taxon>
        <taxon>Orchidaceae</taxon>
        <taxon>Vanilloideae</taxon>
        <taxon>Vanilleae</taxon>
        <taxon>Vanilla</taxon>
    </lineage>
</organism>
<dbReference type="PANTHER" id="PTHR32472:SF11">
    <property type="entry name" value="DISEASE RESISTANCE PROTEIN (TIR-NBS CLASS)"/>
    <property type="match status" value="1"/>
</dbReference>
<sequence length="676" mass="76773">MELQQESSNCAVLSTSRNLSSSSSAFVSAIQSPFFSPRSPQSCELKSAKLDGEGSSSLAVISGDILQLASAFRQPEPISKLKLLASDVSTTPSFYASSNFETPAAIFRSSNLVSPNNGFCSSSSYSQRTGIGYPGRRDKQKRSNKSQGKLSFSCSPATLSSANRFRNCDLYIGFHGRKPSLLRFASWLRAELELQGISCFTADRAQCRNCRSRDMAARMMNSSSFGVVILTKKSFGNPFSIEELRYFSTKKILCPIYFDLSACECLARDIIERRGEIWDKHGGELWMLYGGLEKEWKEAVDGLSRVLNWQLEAFDGNWRDCILHAVVLLATRLGRRSVLDRVNRWKDRVENEEFPFPRNPNFVGRDKELSELELILFGDVNGDSEKQYFDLKTWHKQKVVLVGRADNFQEEDNMKGQQYKSSGKGKEPVVWKESENEIEMQRLCSPLRQFRPLRLKNAPRYSRRRRAMKILYGKGIACVSGESGIGKTELALEYAYRFSQRYKMVLWVGGEARYIRQNYLSLRNILEIDLSIDNTHTEKGRLRCFEELEEEAISRIRKELMRDMPFLVVVDNLESEADWWDKKVLMDILPRFGGETHFIITTRLPQVMNLEPMKLSFLSAGEALYLMKGGVKDYPVAEIDALRILEEKLGRLTLGLGIVGAILAELPITPSRLLTL</sequence>
<protein>
    <recommendedName>
        <fullName evidence="2">TIR domain-containing protein</fullName>
    </recommendedName>
</protein>
<accession>A0A835RHB9</accession>
<dbReference type="AlphaFoldDB" id="A0A835RHB9"/>
<dbReference type="InterPro" id="IPR000157">
    <property type="entry name" value="TIR_dom"/>
</dbReference>
<gene>
    <name evidence="3" type="ORF">HPP92_008247</name>
</gene>
<dbReference type="PANTHER" id="PTHR32472">
    <property type="entry name" value="DNA REPAIR PROTEIN RADA"/>
    <property type="match status" value="1"/>
</dbReference>
<proteinExistence type="predicted"/>
<dbReference type="InterPro" id="IPR002182">
    <property type="entry name" value="NB-ARC"/>
</dbReference>
<dbReference type="InterPro" id="IPR027417">
    <property type="entry name" value="P-loop_NTPase"/>
</dbReference>
<dbReference type="SUPFAM" id="SSF52540">
    <property type="entry name" value="P-loop containing nucleoside triphosphate hydrolases"/>
    <property type="match status" value="1"/>
</dbReference>
<dbReference type="PROSITE" id="PS50104">
    <property type="entry name" value="TIR"/>
    <property type="match status" value="1"/>
</dbReference>
<dbReference type="Gene3D" id="3.40.50.300">
    <property type="entry name" value="P-loop containing nucleotide triphosphate hydrolases"/>
    <property type="match status" value="1"/>
</dbReference>
<dbReference type="InterPro" id="IPR035897">
    <property type="entry name" value="Toll_tir_struct_dom_sf"/>
</dbReference>
<evidence type="ECO:0000256" key="1">
    <source>
        <dbReference type="SAM" id="MobiDB-lite"/>
    </source>
</evidence>
<evidence type="ECO:0000259" key="2">
    <source>
        <dbReference type="PROSITE" id="PS50104"/>
    </source>
</evidence>
<dbReference type="EMBL" id="JADCNM010000004">
    <property type="protein sequence ID" value="KAG0486152.1"/>
    <property type="molecule type" value="Genomic_DNA"/>
</dbReference>
<dbReference type="Gene3D" id="3.40.50.10140">
    <property type="entry name" value="Toll/interleukin-1 receptor homology (TIR) domain"/>
    <property type="match status" value="1"/>
</dbReference>
<evidence type="ECO:0000313" key="4">
    <source>
        <dbReference type="Proteomes" id="UP000639772"/>
    </source>
</evidence>
<evidence type="ECO:0000313" key="3">
    <source>
        <dbReference type="EMBL" id="KAG0486152.1"/>
    </source>
</evidence>
<dbReference type="SUPFAM" id="SSF52200">
    <property type="entry name" value="Toll/Interleukin receptor TIR domain"/>
    <property type="match status" value="1"/>
</dbReference>
<dbReference type="Proteomes" id="UP000639772">
    <property type="component" value="Unassembled WGS sequence"/>
</dbReference>